<comment type="caution">
    <text evidence="2">The sequence shown here is derived from an EMBL/GenBank/DDBJ whole genome shotgun (WGS) entry which is preliminary data.</text>
</comment>
<gene>
    <name evidence="1" type="ORF">OVA965_LOCUS44504</name>
    <name evidence="2" type="ORF">TMI583_LOCUS47343</name>
</gene>
<evidence type="ECO:0000313" key="2">
    <source>
        <dbReference type="EMBL" id="CAF4485741.1"/>
    </source>
</evidence>
<reference evidence="2" key="1">
    <citation type="submission" date="2021-02" db="EMBL/GenBank/DDBJ databases">
        <authorList>
            <person name="Nowell W R."/>
        </authorList>
    </citation>
    <scope>NUCLEOTIDE SEQUENCE</scope>
</reference>
<dbReference type="EMBL" id="CAJOBA010091300">
    <property type="protein sequence ID" value="CAF4485741.1"/>
    <property type="molecule type" value="Genomic_DNA"/>
</dbReference>
<proteinExistence type="predicted"/>
<feature type="non-terminal residue" evidence="2">
    <location>
        <position position="13"/>
    </location>
</feature>
<dbReference type="Proteomes" id="UP000682733">
    <property type="component" value="Unassembled WGS sequence"/>
</dbReference>
<dbReference type="EMBL" id="CAJNOK010063861">
    <property type="protein sequence ID" value="CAF1645115.1"/>
    <property type="molecule type" value="Genomic_DNA"/>
</dbReference>
<organism evidence="2 3">
    <name type="scientific">Didymodactylos carnosus</name>
    <dbReference type="NCBI Taxonomy" id="1234261"/>
    <lineage>
        <taxon>Eukaryota</taxon>
        <taxon>Metazoa</taxon>
        <taxon>Spiralia</taxon>
        <taxon>Gnathifera</taxon>
        <taxon>Rotifera</taxon>
        <taxon>Eurotatoria</taxon>
        <taxon>Bdelloidea</taxon>
        <taxon>Philodinida</taxon>
        <taxon>Philodinidae</taxon>
        <taxon>Didymodactylos</taxon>
    </lineage>
</organism>
<dbReference type="Proteomes" id="UP000677228">
    <property type="component" value="Unassembled WGS sequence"/>
</dbReference>
<sequence length="13" mass="1417">MCTPRGVPRESPS</sequence>
<protein>
    <submittedName>
        <fullName evidence="2">Uncharacterized protein</fullName>
    </submittedName>
</protein>
<evidence type="ECO:0000313" key="1">
    <source>
        <dbReference type="EMBL" id="CAF1645115.1"/>
    </source>
</evidence>
<accession>A0A8S2XAZ3</accession>
<evidence type="ECO:0000313" key="3">
    <source>
        <dbReference type="Proteomes" id="UP000682733"/>
    </source>
</evidence>
<name>A0A8S2XAZ3_9BILA</name>